<keyword evidence="2" id="KW-1185">Reference proteome</keyword>
<evidence type="ECO:0000313" key="1">
    <source>
        <dbReference type="EMBL" id="KAJ9540040.1"/>
    </source>
</evidence>
<dbReference type="Pfam" id="PF05056">
    <property type="entry name" value="DUF674"/>
    <property type="match status" value="1"/>
</dbReference>
<gene>
    <name evidence="1" type="ORF">OSB04_026546</name>
</gene>
<protein>
    <submittedName>
        <fullName evidence="1">Uncharacterized protein</fullName>
    </submittedName>
</protein>
<evidence type="ECO:0000313" key="2">
    <source>
        <dbReference type="Proteomes" id="UP001172457"/>
    </source>
</evidence>
<reference evidence="1" key="1">
    <citation type="submission" date="2023-03" db="EMBL/GenBank/DDBJ databases">
        <title>Chromosome-scale reference genome and RAD-based genetic map of yellow starthistle (Centaurea solstitialis) reveal putative structural variation and QTLs associated with invader traits.</title>
        <authorList>
            <person name="Reatini B."/>
            <person name="Cang F.A."/>
            <person name="Jiang Q."/>
            <person name="Mckibben M.T.W."/>
            <person name="Barker M.S."/>
            <person name="Rieseberg L.H."/>
            <person name="Dlugosch K.M."/>
        </authorList>
    </citation>
    <scope>NUCLEOTIDE SEQUENCE</scope>
    <source>
        <strain evidence="1">CAN-66</strain>
        <tissue evidence="1">Leaf</tissue>
    </source>
</reference>
<dbReference type="PANTHER" id="PTHR33103">
    <property type="entry name" value="OS01G0153900 PROTEIN"/>
    <property type="match status" value="1"/>
</dbReference>
<organism evidence="1 2">
    <name type="scientific">Centaurea solstitialis</name>
    <name type="common">yellow star-thistle</name>
    <dbReference type="NCBI Taxonomy" id="347529"/>
    <lineage>
        <taxon>Eukaryota</taxon>
        <taxon>Viridiplantae</taxon>
        <taxon>Streptophyta</taxon>
        <taxon>Embryophyta</taxon>
        <taxon>Tracheophyta</taxon>
        <taxon>Spermatophyta</taxon>
        <taxon>Magnoliopsida</taxon>
        <taxon>eudicotyledons</taxon>
        <taxon>Gunneridae</taxon>
        <taxon>Pentapetalae</taxon>
        <taxon>asterids</taxon>
        <taxon>campanulids</taxon>
        <taxon>Asterales</taxon>
        <taxon>Asteraceae</taxon>
        <taxon>Carduoideae</taxon>
        <taxon>Cardueae</taxon>
        <taxon>Centaureinae</taxon>
        <taxon>Centaurea</taxon>
    </lineage>
</organism>
<sequence length="416" mass="45888">MVVEKATAFGGWCHQAAQPSFLGRLIGGIEGSGMGMKELSNQKFSPGHEKPHDQLCFSKYTQNKQKCHRHHRPTKNLWISSSKSSLPIAKVMRLLKKDSMAGSLGNLYNSIKKLDDVYMQPNQSEDSILNPKLANYGFMSHYCSLTIMSPWLKSFTYVVIRLIHITICPSCHFRLNKELSYVAGSSAKRLTTEGGGFVKPLVAYMITDDLEVTLWSTVSTLASLSGLGVEKNYDLEEKAGLMLLKASFECKNVLTKIMKAIMGFGYVAKVSMLMTASFADSTAATSSASVVDKATIDCKRDLQLMAVPPKLLCKPNIRPCASVPFKYRNAVLTAVQCDRPGFARNRLTTPTQCARSGRVHTMAYMRLPTALAYGTFNISAFSLSSFGQSSLEILMCFGSGVLDVLAPSRLNRFRIF</sequence>
<accession>A0AA38SPM6</accession>
<proteinExistence type="predicted"/>
<dbReference type="InterPro" id="IPR007750">
    <property type="entry name" value="DUF674"/>
</dbReference>
<dbReference type="Proteomes" id="UP001172457">
    <property type="component" value="Chromosome 7"/>
</dbReference>
<comment type="caution">
    <text evidence="1">The sequence shown here is derived from an EMBL/GenBank/DDBJ whole genome shotgun (WGS) entry which is preliminary data.</text>
</comment>
<dbReference type="EMBL" id="JARYMX010000007">
    <property type="protein sequence ID" value="KAJ9540040.1"/>
    <property type="molecule type" value="Genomic_DNA"/>
</dbReference>
<name>A0AA38SPM6_9ASTR</name>
<dbReference type="PANTHER" id="PTHR33103:SF19">
    <property type="entry name" value="OS09G0544700 PROTEIN"/>
    <property type="match status" value="1"/>
</dbReference>
<dbReference type="AlphaFoldDB" id="A0AA38SPM6"/>